<keyword evidence="1" id="KW-0472">Membrane</keyword>
<evidence type="ECO:0000313" key="3">
    <source>
        <dbReference type="Proteomes" id="UP000229385"/>
    </source>
</evidence>
<dbReference type="EMBL" id="PFWU01000044">
    <property type="protein sequence ID" value="PJA45287.1"/>
    <property type="molecule type" value="Genomic_DNA"/>
</dbReference>
<name>A0A2M7XBL8_9BACT</name>
<sequence>MRIRYRSIAIFFLVCFSLWSSARLWKVAVFTGAVANRVNNALHATNPQLAVTELDQVIQYLNQRGLTSGNTGIFIGSADGDIDFWYQNLVSARDLLASNEGQEDFWQTRKELIETLGITPMHSPFGISVYAQGTTWRQIWFWSGWAALLMFVIGITFLWKDNGSTYVTVGRSKLKKVA</sequence>
<evidence type="ECO:0000256" key="1">
    <source>
        <dbReference type="SAM" id="Phobius"/>
    </source>
</evidence>
<evidence type="ECO:0000313" key="2">
    <source>
        <dbReference type="EMBL" id="PJA45287.1"/>
    </source>
</evidence>
<keyword evidence="1" id="KW-0812">Transmembrane</keyword>
<reference evidence="3" key="1">
    <citation type="submission" date="2017-09" db="EMBL/GenBank/DDBJ databases">
        <title>Depth-based differentiation of microbial function through sediment-hosted aquifers and enrichment of novel symbionts in the deep terrestrial subsurface.</title>
        <authorList>
            <person name="Probst A.J."/>
            <person name="Ladd B."/>
            <person name="Jarett J.K."/>
            <person name="Geller-Mcgrath D.E."/>
            <person name="Sieber C.M.K."/>
            <person name="Emerson J.B."/>
            <person name="Anantharaman K."/>
            <person name="Thomas B.C."/>
            <person name="Malmstrom R."/>
            <person name="Stieglmeier M."/>
            <person name="Klingl A."/>
            <person name="Woyke T."/>
            <person name="Ryan C.M."/>
            <person name="Banfield J.F."/>
        </authorList>
    </citation>
    <scope>NUCLEOTIDE SEQUENCE [LARGE SCALE GENOMIC DNA]</scope>
</reference>
<organism evidence="2 3">
    <name type="scientific">Candidatus Uhrbacteria bacterium CG_4_9_14_3_um_filter_50_9</name>
    <dbReference type="NCBI Taxonomy" id="1975035"/>
    <lineage>
        <taxon>Bacteria</taxon>
        <taxon>Candidatus Uhriibacteriota</taxon>
    </lineage>
</organism>
<accession>A0A2M7XBL8</accession>
<keyword evidence="1" id="KW-1133">Transmembrane helix</keyword>
<protein>
    <submittedName>
        <fullName evidence="2">Uncharacterized protein</fullName>
    </submittedName>
</protein>
<comment type="caution">
    <text evidence="2">The sequence shown here is derived from an EMBL/GenBank/DDBJ whole genome shotgun (WGS) entry which is preliminary data.</text>
</comment>
<dbReference type="Proteomes" id="UP000229385">
    <property type="component" value="Unassembled WGS sequence"/>
</dbReference>
<proteinExistence type="predicted"/>
<feature type="transmembrane region" description="Helical" evidence="1">
    <location>
        <begin position="139"/>
        <end position="159"/>
    </location>
</feature>
<gene>
    <name evidence="2" type="ORF">CO174_03830</name>
</gene>
<dbReference type="AlphaFoldDB" id="A0A2M7XBL8"/>